<dbReference type="EMBL" id="AJIL01001835">
    <property type="protein sequence ID" value="KNE88463.1"/>
    <property type="molecule type" value="Genomic_DNA"/>
</dbReference>
<organism evidence="2 3">
    <name type="scientific">Puccinia striiformis f. sp. tritici PST-78</name>
    <dbReference type="NCBI Taxonomy" id="1165861"/>
    <lineage>
        <taxon>Eukaryota</taxon>
        <taxon>Fungi</taxon>
        <taxon>Dikarya</taxon>
        <taxon>Basidiomycota</taxon>
        <taxon>Pucciniomycotina</taxon>
        <taxon>Pucciniomycetes</taxon>
        <taxon>Pucciniales</taxon>
        <taxon>Pucciniaceae</taxon>
        <taxon>Puccinia</taxon>
    </lineage>
</organism>
<dbReference type="InterPro" id="IPR024752">
    <property type="entry name" value="Myb/SANT-like_dom"/>
</dbReference>
<evidence type="ECO:0000259" key="1">
    <source>
        <dbReference type="Pfam" id="PF12776"/>
    </source>
</evidence>
<protein>
    <recommendedName>
        <fullName evidence="1">Myb/SANT-like domain-containing protein</fullName>
    </recommendedName>
</protein>
<dbReference type="Pfam" id="PF12776">
    <property type="entry name" value="Myb_DNA-bind_3"/>
    <property type="match status" value="1"/>
</dbReference>
<dbReference type="Proteomes" id="UP000054564">
    <property type="component" value="Unassembled WGS sequence"/>
</dbReference>
<comment type="caution">
    <text evidence="2">The sequence shown here is derived from an EMBL/GenBank/DDBJ whole genome shotgun (WGS) entry which is preliminary data.</text>
</comment>
<dbReference type="AlphaFoldDB" id="A0A0L0UN77"/>
<name>A0A0L0UN77_9BASI</name>
<evidence type="ECO:0000313" key="2">
    <source>
        <dbReference type="EMBL" id="KNE88463.1"/>
    </source>
</evidence>
<dbReference type="OrthoDB" id="3366674at2759"/>
<evidence type="ECO:0000313" key="3">
    <source>
        <dbReference type="Proteomes" id="UP000054564"/>
    </source>
</evidence>
<sequence length="141" mass="16215">MEEAEAGQSDPKREIVPLQCKPCHSPYHLKKIILNLTKPRKKLIRTTRRLNFHQTNKEFDQQDYFGRGPWSATHKHVTRDLEKNFPEVTHCLTNKKVKSKLSQGFKRDYNAFLAVKNASGFGWDNITGVATASAEVWDCVT</sequence>
<accession>A0A0L0UN77</accession>
<gene>
    <name evidence="2" type="ORF">PSTG_18136</name>
</gene>
<keyword evidence="3" id="KW-1185">Reference proteome</keyword>
<reference evidence="3" key="1">
    <citation type="submission" date="2014-03" db="EMBL/GenBank/DDBJ databases">
        <title>The Genome Sequence of Puccinia striiformis f. sp. tritici PST-78.</title>
        <authorList>
            <consortium name="The Broad Institute Genome Sequencing Platform"/>
            <person name="Cuomo C."/>
            <person name="Hulbert S."/>
            <person name="Chen X."/>
            <person name="Walker B."/>
            <person name="Young S.K."/>
            <person name="Zeng Q."/>
            <person name="Gargeya S."/>
            <person name="Fitzgerald M."/>
            <person name="Haas B."/>
            <person name="Abouelleil A."/>
            <person name="Alvarado L."/>
            <person name="Arachchi H.M."/>
            <person name="Berlin A.M."/>
            <person name="Chapman S.B."/>
            <person name="Goldberg J."/>
            <person name="Griggs A."/>
            <person name="Gujja S."/>
            <person name="Hansen M."/>
            <person name="Howarth C."/>
            <person name="Imamovic A."/>
            <person name="Larimer J."/>
            <person name="McCowan C."/>
            <person name="Montmayeur A."/>
            <person name="Murphy C."/>
            <person name="Neiman D."/>
            <person name="Pearson M."/>
            <person name="Priest M."/>
            <person name="Roberts A."/>
            <person name="Saif S."/>
            <person name="Shea T."/>
            <person name="Sisk P."/>
            <person name="Sykes S."/>
            <person name="Wortman J."/>
            <person name="Nusbaum C."/>
            <person name="Birren B."/>
        </authorList>
    </citation>
    <scope>NUCLEOTIDE SEQUENCE [LARGE SCALE GENOMIC DNA]</scope>
    <source>
        <strain evidence="3">race PST-78</strain>
    </source>
</reference>
<feature type="domain" description="Myb/SANT-like" evidence="1">
    <location>
        <begin position="75"/>
        <end position="138"/>
    </location>
</feature>
<proteinExistence type="predicted"/>